<feature type="binding site" evidence="5">
    <location>
        <position position="159"/>
    </location>
    <ligand>
        <name>phosphoenolpyruvate</name>
        <dbReference type="ChEBI" id="CHEBI:58702"/>
    </ligand>
</feature>
<dbReference type="SUPFAM" id="SSF53448">
    <property type="entry name" value="Nucleotide-diphospho-sugar transferases"/>
    <property type="match status" value="1"/>
</dbReference>
<dbReference type="Proteomes" id="UP000031419">
    <property type="component" value="Unassembled WGS sequence"/>
</dbReference>
<dbReference type="PANTHER" id="PTHR40392:SF1">
    <property type="entry name" value="2-PHOSPHO-L-LACTATE GUANYLYLTRANSFERASE"/>
    <property type="match status" value="1"/>
</dbReference>
<evidence type="ECO:0000256" key="5">
    <source>
        <dbReference type="HAMAP-Rule" id="MF_02114"/>
    </source>
</evidence>
<dbReference type="eggNOG" id="COG1920">
    <property type="taxonomic scope" value="Bacteria"/>
</dbReference>
<evidence type="ECO:0000313" key="6">
    <source>
        <dbReference type="EMBL" id="KEI43025.1"/>
    </source>
</evidence>
<sequence length="210" mass="21537">MPAGSYLLVPVKPLHAAKSRLRSVTRGAAQAHAELVTAVVLDTVTAARRARGVREVIAVTSDPDLAAALGSTGIDVLADLPGRGLNAALRCAAEQLRETGRPPGRIGALQADLPALRTAELERALQAAGDERAFCPDRHGTGTTLLLAATGQPLDPRFGPGSALAHTGSGAKELRGPWESLRCDVDTAEDLAAARALGVGPRTAAVLAGR</sequence>
<proteinExistence type="inferred from homology"/>
<feature type="binding site" evidence="5">
    <location>
        <position position="162"/>
    </location>
    <ligand>
        <name>phosphoenolpyruvate</name>
        <dbReference type="ChEBI" id="CHEBI:58702"/>
    </ligand>
</feature>
<evidence type="ECO:0000256" key="2">
    <source>
        <dbReference type="ARBA" id="ARBA00022695"/>
    </source>
</evidence>
<evidence type="ECO:0000256" key="3">
    <source>
        <dbReference type="ARBA" id="ARBA00022741"/>
    </source>
</evidence>
<dbReference type="InterPro" id="IPR002835">
    <property type="entry name" value="CofC"/>
</dbReference>
<comment type="caution">
    <text evidence="6">The sequence shown here is derived from an EMBL/GenBank/DDBJ whole genome shotgun (WGS) entry which is preliminary data.</text>
</comment>
<keyword evidence="1 5" id="KW-0808">Transferase</keyword>
<comment type="pathway">
    <text evidence="5">Cofactor biosynthesis; coenzyme F420 biosynthesis.</text>
</comment>
<dbReference type="STRING" id="28042.GU90_18000"/>
<dbReference type="Gene3D" id="3.90.550.10">
    <property type="entry name" value="Spore Coat Polysaccharide Biosynthesis Protein SpsA, Chain A"/>
    <property type="match status" value="1"/>
</dbReference>
<protein>
    <recommendedName>
        <fullName evidence="5">Phosphoenolpyruvate guanylyltransferase</fullName>
        <shortName evidence="5">PEP guanylyltransferase</shortName>
        <ecNumber evidence="5">2.7.7.105</ecNumber>
    </recommendedName>
</protein>
<dbReference type="AlphaFoldDB" id="A0A073AUE7"/>
<dbReference type="OrthoDB" id="9151145at2"/>
<dbReference type="RefSeq" id="WP_029720821.1">
    <property type="nucleotide sequence ID" value="NZ_JAJUIW010000001.1"/>
</dbReference>
<reference evidence="6 7" key="1">
    <citation type="submission" date="2014-06" db="EMBL/GenBank/DDBJ databases">
        <title>Saccharopolyspora rectivirgula DSM-43113 Genome sequencing.</title>
        <authorList>
            <person name="Barrera C."/>
            <person name="Millon L."/>
            <person name="Rognon B."/>
            <person name="Zaugg C."/>
            <person name="Monod M."/>
        </authorList>
    </citation>
    <scope>NUCLEOTIDE SEQUENCE [LARGE SCALE GENOMIC DNA]</scope>
    <source>
        <strain evidence="6 7">DSM 43113</strain>
    </source>
</reference>
<dbReference type="EC" id="2.7.7.105" evidence="5"/>
<dbReference type="HAMAP" id="MF_02114">
    <property type="entry name" value="CofC"/>
    <property type="match status" value="1"/>
</dbReference>
<dbReference type="PANTHER" id="PTHR40392">
    <property type="entry name" value="2-PHOSPHO-L-LACTATE GUANYLYLTRANSFERASE"/>
    <property type="match status" value="1"/>
</dbReference>
<organism evidence="6 7">
    <name type="scientific">Saccharopolyspora rectivirgula</name>
    <dbReference type="NCBI Taxonomy" id="28042"/>
    <lineage>
        <taxon>Bacteria</taxon>
        <taxon>Bacillati</taxon>
        <taxon>Actinomycetota</taxon>
        <taxon>Actinomycetes</taxon>
        <taxon>Pseudonocardiales</taxon>
        <taxon>Pseudonocardiaceae</taxon>
        <taxon>Saccharopolyspora</taxon>
    </lineage>
</organism>
<dbReference type="UniPathway" id="UPA00071"/>
<dbReference type="EMBL" id="JNVU01000048">
    <property type="protein sequence ID" value="KEI43025.1"/>
    <property type="molecule type" value="Genomic_DNA"/>
</dbReference>
<feature type="binding site" evidence="5">
    <location>
        <position position="143"/>
    </location>
    <ligand>
        <name>phosphoenolpyruvate</name>
        <dbReference type="ChEBI" id="CHEBI:58702"/>
    </ligand>
</feature>
<evidence type="ECO:0000256" key="1">
    <source>
        <dbReference type="ARBA" id="ARBA00022679"/>
    </source>
</evidence>
<gene>
    <name evidence="5" type="primary">fbiD</name>
    <name evidence="6" type="ORF">GU90_18000</name>
</gene>
<comment type="catalytic activity">
    <reaction evidence="5">
        <text>phosphoenolpyruvate + GTP + H(+) = enolpyruvoyl-2-diphospho-5'-guanosine + diphosphate</text>
        <dbReference type="Rhea" id="RHEA:30519"/>
        <dbReference type="ChEBI" id="CHEBI:15378"/>
        <dbReference type="ChEBI" id="CHEBI:33019"/>
        <dbReference type="ChEBI" id="CHEBI:37565"/>
        <dbReference type="ChEBI" id="CHEBI:58702"/>
        <dbReference type="ChEBI" id="CHEBI:143701"/>
        <dbReference type="EC" id="2.7.7.105"/>
    </reaction>
</comment>
<comment type="function">
    <text evidence="5">Guanylyltransferase that catalyzes the activation of phosphoenolpyruvate (PEP) as enolpyruvoyl-2-diphospho-5'-guanosine, via the condensation of PEP with GTP. It is involved in the biosynthesis of coenzyme F420, a hydride carrier cofactor.</text>
</comment>
<dbReference type="NCBIfam" id="TIGR03552">
    <property type="entry name" value="F420_cofC"/>
    <property type="match status" value="1"/>
</dbReference>
<dbReference type="Pfam" id="PF01983">
    <property type="entry name" value="CofC"/>
    <property type="match status" value="1"/>
</dbReference>
<keyword evidence="2 5" id="KW-0548">Nucleotidyltransferase</keyword>
<name>A0A073AUE7_9PSEU</name>
<dbReference type="GO" id="GO:0043814">
    <property type="term" value="F:phospholactate guanylyltransferase activity"/>
    <property type="evidence" value="ECO:0007669"/>
    <property type="project" value="InterPro"/>
</dbReference>
<evidence type="ECO:0000313" key="7">
    <source>
        <dbReference type="Proteomes" id="UP000031419"/>
    </source>
</evidence>
<comment type="similarity">
    <text evidence="5">Belongs to the CofC family.</text>
</comment>
<accession>A0A073AUE7</accession>
<dbReference type="InterPro" id="IPR029044">
    <property type="entry name" value="Nucleotide-diphossugar_trans"/>
</dbReference>
<dbReference type="GO" id="GO:0052645">
    <property type="term" value="P:F420-0 metabolic process"/>
    <property type="evidence" value="ECO:0007669"/>
    <property type="project" value="UniProtKB-UniRule"/>
</dbReference>
<dbReference type="GO" id="GO:0005525">
    <property type="term" value="F:GTP binding"/>
    <property type="evidence" value="ECO:0007669"/>
    <property type="project" value="UniProtKB-KW"/>
</dbReference>
<evidence type="ECO:0000256" key="4">
    <source>
        <dbReference type="ARBA" id="ARBA00023134"/>
    </source>
</evidence>
<keyword evidence="3 5" id="KW-0547">Nucleotide-binding</keyword>
<keyword evidence="7" id="KW-1185">Reference proteome</keyword>
<keyword evidence="4 5" id="KW-0342">GTP-binding</keyword>